<dbReference type="Proteomes" id="UP000549250">
    <property type="component" value="Unassembled WGS sequence"/>
</dbReference>
<evidence type="ECO:0000313" key="1">
    <source>
        <dbReference type="EMBL" id="MBB3102456.1"/>
    </source>
</evidence>
<organism evidence="1 2">
    <name type="scientific">Azomonas macrocytogenes</name>
    <name type="common">Azotobacter macrocytogenes</name>
    <dbReference type="NCBI Taxonomy" id="69962"/>
    <lineage>
        <taxon>Bacteria</taxon>
        <taxon>Pseudomonadati</taxon>
        <taxon>Pseudomonadota</taxon>
        <taxon>Gammaproteobacteria</taxon>
        <taxon>Pseudomonadales</taxon>
        <taxon>Pseudomonadaceae</taxon>
        <taxon>Azomonas</taxon>
    </lineage>
</organism>
<evidence type="ECO:0000313" key="2">
    <source>
        <dbReference type="Proteomes" id="UP000549250"/>
    </source>
</evidence>
<name>A0A839T1R8_AZOMA</name>
<reference evidence="1 2" key="1">
    <citation type="submission" date="2020-08" db="EMBL/GenBank/DDBJ databases">
        <title>Genomic Encyclopedia of Type Strains, Phase III (KMG-III): the genomes of soil and plant-associated and newly described type strains.</title>
        <authorList>
            <person name="Whitman W."/>
        </authorList>
    </citation>
    <scope>NUCLEOTIDE SEQUENCE [LARGE SCALE GENOMIC DNA]</scope>
    <source>
        <strain evidence="1 2">CECT 4462</strain>
    </source>
</reference>
<dbReference type="EMBL" id="JACHXI010000003">
    <property type="protein sequence ID" value="MBB3102456.1"/>
    <property type="molecule type" value="Genomic_DNA"/>
</dbReference>
<gene>
    <name evidence="1" type="ORF">FHR87_000839</name>
</gene>
<dbReference type="RefSeq" id="WP_183165455.1">
    <property type="nucleotide sequence ID" value="NZ_JACHXI010000003.1"/>
</dbReference>
<dbReference type="Gene3D" id="2.60.120.430">
    <property type="entry name" value="Galactose-binding lectin"/>
    <property type="match status" value="1"/>
</dbReference>
<keyword evidence="2" id="KW-1185">Reference proteome</keyword>
<protein>
    <submittedName>
        <fullName evidence="1">Uncharacterized protein</fullName>
    </submittedName>
</protein>
<sequence length="803" mass="91511">MLLTGILQRYYLISKIKFILHKIITSKVKQAGNMTSRKKLYDFRFGSEKTLNSNIFPISKKTILDEIKSYGWIKNYDQIFDRDRQEPSPELRHFALGLEPATFRLRIQPGLYKIIATIGDNLYADHITIIEVTGLNSSIPPIKTRLDVYNTISFCVQSTENHIDFKFSSPCNNWIINRIEIEQTDELEPIKMNKDCYFKDKWKILPESENGPHSLLSNFISNPTPKPYISPTNIGCTDYLQAIEEGIRFFINYQNEYGAIIDPYLKKEFQYATPCFAFAAGLIASKRNDSKLLNAAIQAFEWASQSLAKREAATAHEDFYPSPLAHAYAILKDKVDQETQKRWQSRLLAMDPFDIYRHVVGGSAGPGSNWNCKALAGEYLFVRQGLRDSSEFIWSSLLAQGRLFDNEFGLYSEGPFVYDIFPRAWLYDMLQAGFSGPNQLAIEESLDRGAITSLFMQGPTGALPIGGRSGLHLWGDALQILIFEIAAIRWSRRGLPLIAGVFKRAARRTFSSLKEWKRPTGEYWIVKNKVDPLLRHGYEAYSSHSQYNLLLLTIIGYAYEHGLETESIEERITPTEYGGYYLNLPKPFNSIIANSSGTSIQITKEGYPHQTPRGLVRIQFLGLHPSLPISEGSVQSRHYHLDNTDSSSLAFGLVWKRLKQEESFFNPDSSQIETKAYSSVVDSKITRLHVEYQSKEENSISITEDYELSNRQVHIQYEINGPIENTELRWPIFQGDGQDESKLSLSKNALELTFKGHQIRYSCSGVSEIIISSERYAHRGGYIYVASAKLLKNRSCCLTITHL</sequence>
<dbReference type="AlphaFoldDB" id="A0A839T1R8"/>
<comment type="caution">
    <text evidence="1">The sequence shown here is derived from an EMBL/GenBank/DDBJ whole genome shotgun (WGS) entry which is preliminary data.</text>
</comment>
<proteinExistence type="predicted"/>
<accession>A0A839T1R8</accession>